<dbReference type="PROSITE" id="PS50206">
    <property type="entry name" value="RHODANESE_3"/>
    <property type="match status" value="1"/>
</dbReference>
<dbReference type="PANTHER" id="PTHR43031:SF17">
    <property type="entry name" value="SULFURTRANSFERASE YTWF-RELATED"/>
    <property type="match status" value="1"/>
</dbReference>
<name>A0A090YRB2_PAEMA</name>
<protein>
    <submittedName>
        <fullName evidence="2">Rhodanese-like domain protein</fullName>
    </submittedName>
    <submittedName>
        <fullName evidence="3">Rhodanese-like domain-containing protein</fullName>
    </submittedName>
</protein>
<dbReference type="HOGENOM" id="CLU_089574_13_3_9"/>
<evidence type="ECO:0000259" key="1">
    <source>
        <dbReference type="PROSITE" id="PS50206"/>
    </source>
</evidence>
<dbReference type="SUPFAM" id="SSF52821">
    <property type="entry name" value="Rhodanese/Cell cycle control phosphatase"/>
    <property type="match status" value="1"/>
</dbReference>
<dbReference type="EMBL" id="WNZZ01000015">
    <property type="protein sequence ID" value="MUG24474.1"/>
    <property type="molecule type" value="Genomic_DNA"/>
</dbReference>
<keyword evidence="4" id="KW-1185">Reference proteome</keyword>
<dbReference type="InterPro" id="IPR001763">
    <property type="entry name" value="Rhodanese-like_dom"/>
</dbReference>
<dbReference type="CDD" id="cd00158">
    <property type="entry name" value="RHOD"/>
    <property type="match status" value="1"/>
</dbReference>
<feature type="domain" description="Rhodanese" evidence="1">
    <location>
        <begin position="23"/>
        <end position="108"/>
    </location>
</feature>
<evidence type="ECO:0000313" key="4">
    <source>
        <dbReference type="Proteomes" id="UP000029278"/>
    </source>
</evidence>
<comment type="caution">
    <text evidence="2">The sequence shown here is derived from an EMBL/GenBank/DDBJ whole genome shotgun (WGS) entry which is preliminary data.</text>
</comment>
<dbReference type="RefSeq" id="WP_036625261.1">
    <property type="nucleotide sequence ID" value="NZ_BOSD01000025.1"/>
</dbReference>
<gene>
    <name evidence="2" type="ORF">DJ90_4496</name>
    <name evidence="3" type="ORF">GNQ08_19040</name>
</gene>
<dbReference type="Pfam" id="PF00581">
    <property type="entry name" value="Rhodanese"/>
    <property type="match status" value="1"/>
</dbReference>
<reference evidence="3 5" key="2">
    <citation type="submission" date="2019-11" db="EMBL/GenBank/DDBJ databases">
        <title>Draft genome sequences of five Paenibacillus species of dairy origin.</title>
        <authorList>
            <person name="Olajide A.M."/>
            <person name="Chen S."/>
            <person name="Lapointe G."/>
        </authorList>
    </citation>
    <scope>NUCLEOTIDE SEQUENCE [LARGE SCALE GENOMIC DNA]</scope>
    <source>
        <strain evidence="3 5">3CT49</strain>
    </source>
</reference>
<dbReference type="InterPro" id="IPR036873">
    <property type="entry name" value="Rhodanese-like_dom_sf"/>
</dbReference>
<dbReference type="STRING" id="44252.DJ90_4496"/>
<dbReference type="InterPro" id="IPR050229">
    <property type="entry name" value="GlpE_sulfurtransferase"/>
</dbReference>
<dbReference type="OrthoDB" id="9800872at2"/>
<accession>A0A090YRB2</accession>
<dbReference type="PATRIC" id="fig|44252.3.peg.4745"/>
<dbReference type="SMART" id="SM00450">
    <property type="entry name" value="RHOD"/>
    <property type="match status" value="1"/>
</dbReference>
<evidence type="ECO:0000313" key="5">
    <source>
        <dbReference type="Proteomes" id="UP000442469"/>
    </source>
</evidence>
<dbReference type="AlphaFoldDB" id="A0A090YRB2"/>
<dbReference type="Proteomes" id="UP000442469">
    <property type="component" value="Unassembled WGS sequence"/>
</dbReference>
<dbReference type="Gene3D" id="3.40.250.10">
    <property type="entry name" value="Rhodanese-like domain"/>
    <property type="match status" value="1"/>
</dbReference>
<dbReference type="GeneID" id="77009002"/>
<reference evidence="2 4" key="1">
    <citation type="submission" date="2014-04" db="EMBL/GenBank/DDBJ databases">
        <authorList>
            <person name="Bishop-Lilly K.A."/>
            <person name="Broomall S.M."/>
            <person name="Chain P.S."/>
            <person name="Chertkov O."/>
            <person name="Coyne S.R."/>
            <person name="Daligault H.E."/>
            <person name="Davenport K.W."/>
            <person name="Erkkila T."/>
            <person name="Frey K.G."/>
            <person name="Gibbons H.S."/>
            <person name="Gu W."/>
            <person name="Jaissle J."/>
            <person name="Johnson S.L."/>
            <person name="Koroleva G.I."/>
            <person name="Ladner J.T."/>
            <person name="Lo C.-C."/>
            <person name="Minogue T.D."/>
            <person name="Munk C."/>
            <person name="Palacios G.F."/>
            <person name="Redden C.L."/>
            <person name="Rosenzweig C.N."/>
            <person name="Scholz M.B."/>
            <person name="Teshima H."/>
            <person name="Xu Y."/>
        </authorList>
    </citation>
    <scope>NUCLEOTIDE SEQUENCE [LARGE SCALE GENOMIC DNA]</scope>
    <source>
        <strain evidence="2 4">8244</strain>
    </source>
</reference>
<evidence type="ECO:0000313" key="2">
    <source>
        <dbReference type="EMBL" id="KFN00965.1"/>
    </source>
</evidence>
<organism evidence="2 4">
    <name type="scientific">Paenibacillus macerans</name>
    <name type="common">Bacillus macerans</name>
    <dbReference type="NCBI Taxonomy" id="44252"/>
    <lineage>
        <taxon>Bacteria</taxon>
        <taxon>Bacillati</taxon>
        <taxon>Bacillota</taxon>
        <taxon>Bacilli</taxon>
        <taxon>Bacillales</taxon>
        <taxon>Paenibacillaceae</taxon>
        <taxon>Paenibacillus</taxon>
    </lineage>
</organism>
<proteinExistence type="predicted"/>
<dbReference type="EMBL" id="JMQA01000039">
    <property type="protein sequence ID" value="KFN00965.1"/>
    <property type="molecule type" value="Genomic_DNA"/>
</dbReference>
<dbReference type="Proteomes" id="UP000029278">
    <property type="component" value="Unassembled WGS sequence"/>
</dbReference>
<sequence>MSEIIDGISHINSDELKNLLQNPDDQTIIIDVREPFEYEAGHIPGVPLIPMGEIPHRLEEFDPGKEYVFICRSGSRSFEVARFFRHNGFERVHNYRGGMLNWDGDVEAGLPAE</sequence>
<evidence type="ECO:0000313" key="3">
    <source>
        <dbReference type="EMBL" id="MUG24474.1"/>
    </source>
</evidence>
<dbReference type="PANTHER" id="PTHR43031">
    <property type="entry name" value="FAD-DEPENDENT OXIDOREDUCTASE"/>
    <property type="match status" value="1"/>
</dbReference>